<sequence length="348" mass="37491">MCARRSRSAAFTLVELLVVIAIIGVLVGLLLPAVQQAREGARRMQCKSNLKQIGAAFHNYLDSHGVFPPGGIAEPNDPTDNDGCRNNWEQFTWGAFILPYLDQQQLYDKLNVQSNSLRRVLQSATGRALAQRRLGTFRCPSDGAARDTLEGTPLSGGGRHFNGSGVPSPPGNDYFTGTSNYIGVSGLYHVDKSNDGFLVNLRDSSADSNVGNGMKPRKIADIADGTSKTFAVGERSWRCLAGAWVGNRNPCGSGPRGADYALGRVSAPLNDPRTADAGPCETGFASEHPGGSHFLMVDGSVHFVNETIQFRNANVTLSNSAQTNLNINNLGVYQRLGRIHDQRVTEFP</sequence>
<dbReference type="Gene3D" id="3.30.700.10">
    <property type="entry name" value="Glycoprotein, Type 4 Pilin"/>
    <property type="match status" value="1"/>
</dbReference>
<dbReference type="RefSeq" id="WP_419192854.1">
    <property type="nucleotide sequence ID" value="NZ_CP036279.1"/>
</dbReference>
<dbReference type="InterPro" id="IPR012902">
    <property type="entry name" value="N_methyl_site"/>
</dbReference>
<evidence type="ECO:0000256" key="2">
    <source>
        <dbReference type="SAM" id="Phobius"/>
    </source>
</evidence>
<evidence type="ECO:0000256" key="1">
    <source>
        <dbReference type="SAM" id="MobiDB-lite"/>
    </source>
</evidence>
<evidence type="ECO:0000259" key="3">
    <source>
        <dbReference type="Pfam" id="PF07596"/>
    </source>
</evidence>
<gene>
    <name evidence="4" type="ORF">Pan216_46930</name>
</gene>
<evidence type="ECO:0000313" key="5">
    <source>
        <dbReference type="Proteomes" id="UP000317093"/>
    </source>
</evidence>
<feature type="region of interest" description="Disordered" evidence="1">
    <location>
        <begin position="141"/>
        <end position="167"/>
    </location>
</feature>
<dbReference type="KEGG" id="knv:Pan216_46930"/>
<dbReference type="NCBIfam" id="TIGR04294">
    <property type="entry name" value="pre_pil_HX9DG"/>
    <property type="match status" value="1"/>
</dbReference>
<dbReference type="SUPFAM" id="SSF54523">
    <property type="entry name" value="Pili subunits"/>
    <property type="match status" value="1"/>
</dbReference>
<name>A0A518B9Z8_9BACT</name>
<keyword evidence="2" id="KW-0472">Membrane</keyword>
<dbReference type="Pfam" id="PF07596">
    <property type="entry name" value="SBP_bac_10"/>
    <property type="match status" value="1"/>
</dbReference>
<keyword evidence="2" id="KW-0812">Transmembrane</keyword>
<dbReference type="AlphaFoldDB" id="A0A518B9Z8"/>
<proteinExistence type="predicted"/>
<keyword evidence="5" id="KW-1185">Reference proteome</keyword>
<reference evidence="4 5" key="1">
    <citation type="submission" date="2019-02" db="EMBL/GenBank/DDBJ databases">
        <title>Deep-cultivation of Planctomycetes and their phenomic and genomic characterization uncovers novel biology.</title>
        <authorList>
            <person name="Wiegand S."/>
            <person name="Jogler M."/>
            <person name="Boedeker C."/>
            <person name="Pinto D."/>
            <person name="Vollmers J."/>
            <person name="Rivas-Marin E."/>
            <person name="Kohn T."/>
            <person name="Peeters S.H."/>
            <person name="Heuer A."/>
            <person name="Rast P."/>
            <person name="Oberbeckmann S."/>
            <person name="Bunk B."/>
            <person name="Jeske O."/>
            <person name="Meyerdierks A."/>
            <person name="Storesund J.E."/>
            <person name="Kallscheuer N."/>
            <person name="Luecker S."/>
            <person name="Lage O.M."/>
            <person name="Pohl T."/>
            <person name="Merkel B.J."/>
            <person name="Hornburger P."/>
            <person name="Mueller R.-W."/>
            <person name="Bruemmer F."/>
            <person name="Labrenz M."/>
            <person name="Spormann A.M."/>
            <person name="Op den Camp H."/>
            <person name="Overmann J."/>
            <person name="Amann R."/>
            <person name="Jetten M.S.M."/>
            <person name="Mascher T."/>
            <person name="Medema M.H."/>
            <person name="Devos D.P."/>
            <person name="Kaster A.-K."/>
            <person name="Ovreas L."/>
            <person name="Rohde M."/>
            <person name="Galperin M.Y."/>
            <person name="Jogler C."/>
        </authorList>
    </citation>
    <scope>NUCLEOTIDE SEQUENCE [LARGE SCALE GENOMIC DNA]</scope>
    <source>
        <strain evidence="4 5">Pan216</strain>
    </source>
</reference>
<dbReference type="InterPro" id="IPR027558">
    <property type="entry name" value="Pre_pil_HX9DG_C"/>
</dbReference>
<dbReference type="NCBIfam" id="TIGR02532">
    <property type="entry name" value="IV_pilin_GFxxxE"/>
    <property type="match status" value="1"/>
</dbReference>
<dbReference type="Pfam" id="PF07963">
    <property type="entry name" value="N_methyl"/>
    <property type="match status" value="1"/>
</dbReference>
<dbReference type="PANTHER" id="PTHR30093">
    <property type="entry name" value="GENERAL SECRETION PATHWAY PROTEIN G"/>
    <property type="match status" value="1"/>
</dbReference>
<dbReference type="PANTHER" id="PTHR30093:SF2">
    <property type="entry name" value="TYPE II SECRETION SYSTEM PROTEIN H"/>
    <property type="match status" value="1"/>
</dbReference>
<organism evidence="4 5">
    <name type="scientific">Kolteria novifilia</name>
    <dbReference type="NCBI Taxonomy" id="2527975"/>
    <lineage>
        <taxon>Bacteria</taxon>
        <taxon>Pseudomonadati</taxon>
        <taxon>Planctomycetota</taxon>
        <taxon>Planctomycetia</taxon>
        <taxon>Kolteriales</taxon>
        <taxon>Kolteriaceae</taxon>
        <taxon>Kolteria</taxon>
    </lineage>
</organism>
<feature type="domain" description="DUF1559" evidence="3">
    <location>
        <begin position="35"/>
        <end position="310"/>
    </location>
</feature>
<protein>
    <recommendedName>
        <fullName evidence="3">DUF1559 domain-containing protein</fullName>
    </recommendedName>
</protein>
<accession>A0A518B9Z8</accession>
<keyword evidence="2" id="KW-1133">Transmembrane helix</keyword>
<dbReference type="InterPro" id="IPR011453">
    <property type="entry name" value="DUF1559"/>
</dbReference>
<dbReference type="Proteomes" id="UP000317093">
    <property type="component" value="Chromosome"/>
</dbReference>
<dbReference type="EMBL" id="CP036279">
    <property type="protein sequence ID" value="QDU63812.1"/>
    <property type="molecule type" value="Genomic_DNA"/>
</dbReference>
<feature type="transmembrane region" description="Helical" evidence="2">
    <location>
        <begin position="12"/>
        <end position="34"/>
    </location>
</feature>
<evidence type="ECO:0000313" key="4">
    <source>
        <dbReference type="EMBL" id="QDU63812.1"/>
    </source>
</evidence>
<dbReference type="InterPro" id="IPR045584">
    <property type="entry name" value="Pilin-like"/>
</dbReference>